<dbReference type="RefSeq" id="XP_026624826.1">
    <property type="nucleotide sequence ID" value="XM_026769222.1"/>
</dbReference>
<feature type="region of interest" description="Disordered" evidence="1">
    <location>
        <begin position="1"/>
        <end position="40"/>
    </location>
</feature>
<dbReference type="Proteomes" id="UP000253729">
    <property type="component" value="Unassembled WGS sequence"/>
</dbReference>
<gene>
    <name evidence="2" type="ORF">BDQ94DRAFT_160463</name>
</gene>
<evidence type="ECO:0000313" key="3">
    <source>
        <dbReference type="Proteomes" id="UP000253729"/>
    </source>
</evidence>
<organism evidence="2 3">
    <name type="scientific">Aspergillus welwitschiae</name>
    <dbReference type="NCBI Taxonomy" id="1341132"/>
    <lineage>
        <taxon>Eukaryota</taxon>
        <taxon>Fungi</taxon>
        <taxon>Dikarya</taxon>
        <taxon>Ascomycota</taxon>
        <taxon>Pezizomycotina</taxon>
        <taxon>Eurotiomycetes</taxon>
        <taxon>Eurotiomycetidae</taxon>
        <taxon>Eurotiales</taxon>
        <taxon>Aspergillaceae</taxon>
        <taxon>Aspergillus</taxon>
        <taxon>Aspergillus subgen. Circumdati</taxon>
    </lineage>
</organism>
<dbReference type="AlphaFoldDB" id="A0A3F3PXW2"/>
<evidence type="ECO:0000256" key="1">
    <source>
        <dbReference type="SAM" id="MobiDB-lite"/>
    </source>
</evidence>
<name>A0A3F3PXW2_9EURO</name>
<protein>
    <submittedName>
        <fullName evidence="2">Uncharacterized protein</fullName>
    </submittedName>
</protein>
<evidence type="ECO:0000313" key="2">
    <source>
        <dbReference type="EMBL" id="RDH31804.1"/>
    </source>
</evidence>
<feature type="compositionally biased region" description="Polar residues" evidence="1">
    <location>
        <begin position="8"/>
        <end position="21"/>
    </location>
</feature>
<accession>A0A3F3PXW2</accession>
<reference evidence="2 3" key="1">
    <citation type="submission" date="2018-07" db="EMBL/GenBank/DDBJ databases">
        <title>The genomes of Aspergillus section Nigri reveals drivers in fungal speciation.</title>
        <authorList>
            <consortium name="DOE Joint Genome Institute"/>
            <person name="Vesth T.C."/>
            <person name="Nybo J."/>
            <person name="Theobald S."/>
            <person name="Brandl J."/>
            <person name="Frisvad J.C."/>
            <person name="Nielsen K.F."/>
            <person name="Lyhne E.K."/>
            <person name="Kogle M.E."/>
            <person name="Kuo A."/>
            <person name="Riley R."/>
            <person name="Clum A."/>
            <person name="Nolan M."/>
            <person name="Lipzen A."/>
            <person name="Salamov A."/>
            <person name="Henrissat B."/>
            <person name="Wiebenga A."/>
            <person name="De vries R.P."/>
            <person name="Grigoriev I.V."/>
            <person name="Mortensen U.H."/>
            <person name="Andersen M.R."/>
            <person name="Baker S.E."/>
        </authorList>
    </citation>
    <scope>NUCLEOTIDE SEQUENCE [LARGE SCALE GENOMIC DNA]</scope>
    <source>
        <strain evidence="2 3">CBS 139.54b</strain>
    </source>
</reference>
<dbReference type="GeneID" id="38137578"/>
<keyword evidence="3" id="KW-1185">Reference proteome</keyword>
<dbReference type="EMBL" id="KZ852053">
    <property type="protein sequence ID" value="RDH31804.1"/>
    <property type="molecule type" value="Genomic_DNA"/>
</dbReference>
<proteinExistence type="predicted"/>
<sequence length="112" mass="12175">MRGIRSRQVVQKRTLPNQSTMEMGCQPADTSGRRDQPSAGAVRISGAMRSTGPGGGDILFSRWIHHIPWTQAALEGFVRRTISVCDFDSSSSVVSLERCGHSTIQMLSSVTP</sequence>